<dbReference type="GO" id="GO:0097552">
    <property type="term" value="P:mitochondrial double-strand break repair via homologous recombination"/>
    <property type="evidence" value="ECO:0007669"/>
    <property type="project" value="TreeGrafter"/>
</dbReference>
<reference evidence="22" key="1">
    <citation type="submission" date="2025-08" db="UniProtKB">
        <authorList>
            <consortium name="RefSeq"/>
        </authorList>
    </citation>
    <scope>IDENTIFICATION</scope>
    <source>
        <tissue evidence="22">Silk gland</tissue>
    </source>
</reference>
<evidence type="ECO:0000256" key="17">
    <source>
        <dbReference type="PIRSR" id="PIRSR000882-1"/>
    </source>
</evidence>
<dbReference type="Proteomes" id="UP000504629">
    <property type="component" value="Unplaced"/>
</dbReference>
<dbReference type="Pfam" id="PF04152">
    <property type="entry name" value="Mre11_DNA_bind"/>
    <property type="match status" value="1"/>
</dbReference>
<evidence type="ECO:0000256" key="19">
    <source>
        <dbReference type="SAM" id="MobiDB-lite"/>
    </source>
</evidence>
<keyword evidence="5" id="KW-0158">Chromosome</keyword>
<evidence type="ECO:0000256" key="15">
    <source>
        <dbReference type="ARBA" id="ARBA00023254"/>
    </source>
</evidence>
<dbReference type="CTD" id="4361"/>
<keyword evidence="10 16" id="KW-0378">Hydrolase</keyword>
<comment type="similarity">
    <text evidence="4 16 18">Belongs to the MRE11/RAD32 family.</text>
</comment>
<proteinExistence type="inferred from homology"/>
<evidence type="ECO:0000256" key="3">
    <source>
        <dbReference type="ARBA" id="ARBA00004286"/>
    </source>
</evidence>
<evidence type="ECO:0000259" key="20">
    <source>
        <dbReference type="SMART" id="SM01347"/>
    </source>
</evidence>
<dbReference type="InterPro" id="IPR004843">
    <property type="entry name" value="Calcineurin-like_PHP"/>
</dbReference>
<dbReference type="InterPro" id="IPR003701">
    <property type="entry name" value="Mre11"/>
</dbReference>
<dbReference type="AlphaFoldDB" id="A0A6J2JEC5"/>
<dbReference type="GO" id="GO:0042138">
    <property type="term" value="P:meiotic DNA double-strand break formation"/>
    <property type="evidence" value="ECO:0007669"/>
    <property type="project" value="TreeGrafter"/>
</dbReference>
<evidence type="ECO:0000256" key="14">
    <source>
        <dbReference type="ARBA" id="ARBA00023242"/>
    </source>
</evidence>
<dbReference type="FunFam" id="3.60.21.10:FF:000011">
    <property type="entry name" value="Double-strand break repair protein"/>
    <property type="match status" value="1"/>
</dbReference>
<evidence type="ECO:0000256" key="9">
    <source>
        <dbReference type="ARBA" id="ARBA00022763"/>
    </source>
</evidence>
<dbReference type="Gene3D" id="3.30.110.110">
    <property type="entry name" value="Mre11, capping domain"/>
    <property type="match status" value="1"/>
</dbReference>
<dbReference type="KEGG" id="bman:114240928"/>
<dbReference type="SMART" id="SM01347">
    <property type="entry name" value="Mre11_DNA_bind"/>
    <property type="match status" value="1"/>
</dbReference>
<feature type="region of interest" description="Disordered" evidence="19">
    <location>
        <begin position="551"/>
        <end position="628"/>
    </location>
</feature>
<evidence type="ECO:0000256" key="16">
    <source>
        <dbReference type="PIRNR" id="PIRNR000882"/>
    </source>
</evidence>
<feature type="active site" description="Proton donor" evidence="17">
    <location>
        <position position="127"/>
    </location>
</feature>
<name>A0A6J2JEC5_BOMMA</name>
<keyword evidence="6 16" id="KW-0540">Nuclease</keyword>
<protein>
    <recommendedName>
        <fullName evidence="16">Double-strand break repair protein</fullName>
    </recommendedName>
</protein>
<keyword evidence="9 16" id="KW-0227">DNA damage</keyword>
<keyword evidence="8 16" id="KW-0255">Endonuclease</keyword>
<accession>A0A6J2JEC5</accession>
<dbReference type="RefSeq" id="XP_028027412.1">
    <property type="nucleotide sequence ID" value="XM_028171611.1"/>
</dbReference>
<dbReference type="GO" id="GO:0006303">
    <property type="term" value="P:double-strand break repair via nonhomologous end joining"/>
    <property type="evidence" value="ECO:0007669"/>
    <property type="project" value="TreeGrafter"/>
</dbReference>
<comment type="cofactor">
    <cofactor evidence="1 16">
        <name>Mn(2+)</name>
        <dbReference type="ChEBI" id="CHEBI:29035"/>
    </cofactor>
</comment>
<dbReference type="GO" id="GO:0035861">
    <property type="term" value="C:site of double-strand break"/>
    <property type="evidence" value="ECO:0007669"/>
    <property type="project" value="TreeGrafter"/>
</dbReference>
<gene>
    <name evidence="22" type="primary">LOC114240928</name>
</gene>
<keyword evidence="15 16" id="KW-0469">Meiosis</keyword>
<evidence type="ECO:0000256" key="18">
    <source>
        <dbReference type="RuleBase" id="RU003447"/>
    </source>
</evidence>
<feature type="compositionally biased region" description="Basic residues" evidence="19">
    <location>
        <begin position="560"/>
        <end position="579"/>
    </location>
</feature>
<keyword evidence="7" id="KW-0479">Metal-binding</keyword>
<dbReference type="PANTHER" id="PTHR10139">
    <property type="entry name" value="DOUBLE-STRAND BREAK REPAIR PROTEIN MRE11"/>
    <property type="match status" value="1"/>
</dbReference>
<dbReference type="GO" id="GO:0031573">
    <property type="term" value="P:mitotic intra-S DNA damage checkpoint signaling"/>
    <property type="evidence" value="ECO:0007669"/>
    <property type="project" value="TreeGrafter"/>
</dbReference>
<organism evidence="21 22">
    <name type="scientific">Bombyx mandarina</name>
    <name type="common">Wild silk moth</name>
    <name type="synonym">Wild silkworm</name>
    <dbReference type="NCBI Taxonomy" id="7092"/>
    <lineage>
        <taxon>Eukaryota</taxon>
        <taxon>Metazoa</taxon>
        <taxon>Ecdysozoa</taxon>
        <taxon>Arthropoda</taxon>
        <taxon>Hexapoda</taxon>
        <taxon>Insecta</taxon>
        <taxon>Pterygota</taxon>
        <taxon>Neoptera</taxon>
        <taxon>Endopterygota</taxon>
        <taxon>Lepidoptera</taxon>
        <taxon>Glossata</taxon>
        <taxon>Ditrysia</taxon>
        <taxon>Bombycoidea</taxon>
        <taxon>Bombycidae</taxon>
        <taxon>Bombycinae</taxon>
        <taxon>Bombyx</taxon>
    </lineage>
</organism>
<dbReference type="InterPro" id="IPR029052">
    <property type="entry name" value="Metallo-depent_PP-like"/>
</dbReference>
<evidence type="ECO:0000256" key="1">
    <source>
        <dbReference type="ARBA" id="ARBA00001936"/>
    </source>
</evidence>
<keyword evidence="12 16" id="KW-0234">DNA repair</keyword>
<keyword evidence="21" id="KW-1185">Reference proteome</keyword>
<dbReference type="GO" id="GO:0030870">
    <property type="term" value="C:Mre11 complex"/>
    <property type="evidence" value="ECO:0007669"/>
    <property type="project" value="UniProtKB-UniRule"/>
</dbReference>
<dbReference type="GO" id="GO:0008296">
    <property type="term" value="F:3'-5'-DNA exonuclease activity"/>
    <property type="evidence" value="ECO:0007669"/>
    <property type="project" value="InterPro"/>
</dbReference>
<evidence type="ECO:0000256" key="8">
    <source>
        <dbReference type="ARBA" id="ARBA00022759"/>
    </source>
</evidence>
<comment type="function">
    <text evidence="16">Core component of the MRN complex, which plays a central role in double-strand break (DSB) repair, DNA recombination, maintenance of telomere integrity and meiosis. The MRN complex is involved in the repair of DNA double-strand breaks (DSBs) via homologous recombination (HR), an error-free mechanism which primarily occurs during S and G2 phases. The complex (1) mediates the end resection of damaged DNA, which generates proper single-stranded DNA, a key initial steps in HR, and is (2) required for the recruitment of other repair factors and efficient activation of ATM and ATR upon DNA damage. Within the MRN complex, MRE11 possesses both single-strand endonuclease activity and double-strand-specific 3'-5' exonuclease activity. MRE11 first endonucleolytically cleaves the 5' strand at DNA DSB ends to prevent non-homologous end joining (NHEJ) and licence HR. It then generates a single-stranded DNA gap via 3' to 5' exonucleolytic degradation, which is required for single-strand invasion and recombination.</text>
</comment>
<dbReference type="InterPro" id="IPR007281">
    <property type="entry name" value="Mre11_DNA-bd"/>
</dbReference>
<sequence length="628" mass="70637">MIENDISAWSPDDTLRILIASDIHLGFMENDPVRGEDSFIAFEEVLSLAVQCDVDLILLGGDLFDQAKPSVNCMFKCTEIIRKYCLGDKPVSIELLSDQIKNFSRTVNYEDPNLNISYPILSIHGNHDDPVGQGSVSSLDILSITGLVNYFGKWTDYTHVRISPVLLQKGLTRLALYGLSHLKDQRLSRLFAEKKVEMERPDETLDWFNLFVLHQNHADRGHSNYIPEGVLPNFLDLVVWGHEHDSHICPMKGNKTEKDSFFVVQPGSTVATSLAAGEALPKHCGLLEIHKGNFKLTPLPLQTVRPFIFKTIVLSEENIGSEDVNENEKVQEFLKNRVNEAIDEASKLKTADLRQPLLPLIRLSIFYERESQNFNRIRFGQNFNGLVANPNDLLIMKKEKKIREKRERDPEEEGDMTGVAAEAADVESLLRAYYEAQPKDKRLSVLSVRVITDAVRDFTLKHNEDVLRRAFDAHKRRCIAALLESTAETEKEIAEQLEVCKRELDEADDEKLHTLVDASARPSAPAAQLIVPVVKLPNTVGKRTIVVLSSDEEELSTRSGRGRTTRASRGKSPRGKSTRATKASAPAPSPPERRTPRRSAAQKSTSWLQNIMNSSRRRGSNDIENDSD</sequence>
<dbReference type="GO" id="GO:0000723">
    <property type="term" value="P:telomere maintenance"/>
    <property type="evidence" value="ECO:0007669"/>
    <property type="project" value="TreeGrafter"/>
</dbReference>
<evidence type="ECO:0000256" key="10">
    <source>
        <dbReference type="ARBA" id="ARBA00022801"/>
    </source>
</evidence>
<dbReference type="SUPFAM" id="SSF56300">
    <property type="entry name" value="Metallo-dependent phosphatases"/>
    <property type="match status" value="1"/>
</dbReference>
<dbReference type="GO" id="GO:0000014">
    <property type="term" value="F:single-stranded DNA endodeoxyribonuclease activity"/>
    <property type="evidence" value="ECO:0007669"/>
    <property type="project" value="TreeGrafter"/>
</dbReference>
<feature type="compositionally biased region" description="Polar residues" evidence="19">
    <location>
        <begin position="602"/>
        <end position="614"/>
    </location>
</feature>
<dbReference type="Pfam" id="PF00149">
    <property type="entry name" value="Metallophos"/>
    <property type="match status" value="1"/>
</dbReference>
<dbReference type="PIRSF" id="PIRSF000882">
    <property type="entry name" value="DSB_repair_MRE11"/>
    <property type="match status" value="1"/>
</dbReference>
<evidence type="ECO:0000256" key="13">
    <source>
        <dbReference type="ARBA" id="ARBA00023211"/>
    </source>
</evidence>
<dbReference type="GO" id="GO:0007095">
    <property type="term" value="P:mitotic G2 DNA damage checkpoint signaling"/>
    <property type="evidence" value="ECO:0007669"/>
    <property type="project" value="TreeGrafter"/>
</dbReference>
<evidence type="ECO:0000256" key="5">
    <source>
        <dbReference type="ARBA" id="ARBA00022454"/>
    </source>
</evidence>
<evidence type="ECO:0000256" key="12">
    <source>
        <dbReference type="ARBA" id="ARBA00023204"/>
    </source>
</evidence>
<keyword evidence="14 16" id="KW-0539">Nucleus</keyword>
<dbReference type="NCBIfam" id="TIGR00583">
    <property type="entry name" value="mre11"/>
    <property type="match status" value="1"/>
</dbReference>
<dbReference type="PANTHER" id="PTHR10139:SF1">
    <property type="entry name" value="DOUBLE-STRAND BREAK REPAIR PROTEIN MRE11"/>
    <property type="match status" value="1"/>
</dbReference>
<dbReference type="GeneID" id="114240928"/>
<dbReference type="GO" id="GO:0000724">
    <property type="term" value="P:double-strand break repair via homologous recombination"/>
    <property type="evidence" value="ECO:0007669"/>
    <property type="project" value="TreeGrafter"/>
</dbReference>
<feature type="domain" description="Mre11 DNA-binding" evidence="20">
    <location>
        <begin position="294"/>
        <end position="458"/>
    </location>
</feature>
<evidence type="ECO:0000256" key="2">
    <source>
        <dbReference type="ARBA" id="ARBA00004123"/>
    </source>
</evidence>
<dbReference type="Gene3D" id="3.60.21.10">
    <property type="match status" value="1"/>
</dbReference>
<evidence type="ECO:0000256" key="11">
    <source>
        <dbReference type="ARBA" id="ARBA00022839"/>
    </source>
</evidence>
<evidence type="ECO:0000256" key="4">
    <source>
        <dbReference type="ARBA" id="ARBA00009028"/>
    </source>
</evidence>
<evidence type="ECO:0000256" key="6">
    <source>
        <dbReference type="ARBA" id="ARBA00022722"/>
    </source>
</evidence>
<dbReference type="CDD" id="cd00840">
    <property type="entry name" value="MPP_Mre11_N"/>
    <property type="match status" value="1"/>
</dbReference>
<keyword evidence="11 16" id="KW-0269">Exonuclease</keyword>
<evidence type="ECO:0000256" key="7">
    <source>
        <dbReference type="ARBA" id="ARBA00022723"/>
    </source>
</evidence>
<comment type="subcellular location">
    <subcellularLocation>
        <location evidence="3">Chromosome</location>
    </subcellularLocation>
    <subcellularLocation>
        <location evidence="2 16">Nucleus</location>
    </subcellularLocation>
</comment>
<dbReference type="SMR" id="A0A6J2JEC5"/>
<evidence type="ECO:0000313" key="22">
    <source>
        <dbReference type="RefSeq" id="XP_028027412.1"/>
    </source>
</evidence>
<dbReference type="OrthoDB" id="30417at2759"/>
<keyword evidence="13 16" id="KW-0464">Manganese</keyword>
<evidence type="ECO:0000313" key="21">
    <source>
        <dbReference type="Proteomes" id="UP000504629"/>
    </source>
</evidence>
<dbReference type="InterPro" id="IPR038487">
    <property type="entry name" value="Mre11_capping_dom"/>
</dbReference>
<dbReference type="GO" id="GO:0030145">
    <property type="term" value="F:manganese ion binding"/>
    <property type="evidence" value="ECO:0007669"/>
    <property type="project" value="UniProtKB-UniRule"/>
</dbReference>
<dbReference type="InterPro" id="IPR041796">
    <property type="entry name" value="Mre11_N"/>
</dbReference>